<evidence type="ECO:0000256" key="3">
    <source>
        <dbReference type="ARBA" id="ARBA00022553"/>
    </source>
</evidence>
<reference evidence="7" key="1">
    <citation type="journal article" date="2019" name="Int. J. Syst. Evol. Microbiol.">
        <title>The Global Catalogue of Microorganisms (GCM) 10K type strain sequencing project: providing services to taxonomists for standard genome sequencing and annotation.</title>
        <authorList>
            <consortium name="The Broad Institute Genomics Platform"/>
            <consortium name="The Broad Institute Genome Sequencing Center for Infectious Disease"/>
            <person name="Wu L."/>
            <person name="Ma J."/>
        </authorList>
    </citation>
    <scope>NUCLEOTIDE SEQUENCE [LARGE SCALE GENOMIC DNA]</scope>
    <source>
        <strain evidence="7">JCM 4350</strain>
    </source>
</reference>
<evidence type="ECO:0000313" key="7">
    <source>
        <dbReference type="Proteomes" id="UP000659767"/>
    </source>
</evidence>
<dbReference type="PROSITE" id="PS00012">
    <property type="entry name" value="PHOSPHOPANTETHEINE"/>
    <property type="match status" value="1"/>
</dbReference>
<dbReference type="InterPro" id="IPR006162">
    <property type="entry name" value="Ppantetheine_attach_site"/>
</dbReference>
<protein>
    <recommendedName>
        <fullName evidence="5">Carrier domain-containing protein</fullName>
    </recommendedName>
</protein>
<dbReference type="SUPFAM" id="SSF52777">
    <property type="entry name" value="CoA-dependent acyltransferases"/>
    <property type="match status" value="4"/>
</dbReference>
<dbReference type="InterPro" id="IPR029058">
    <property type="entry name" value="AB_hydrolase_fold"/>
</dbReference>
<dbReference type="InterPro" id="IPR010071">
    <property type="entry name" value="AA_adenyl_dom"/>
</dbReference>
<dbReference type="CDD" id="cd12117">
    <property type="entry name" value="A_NRPS_Srf_like"/>
    <property type="match status" value="1"/>
</dbReference>
<organism evidence="6 7">
    <name type="scientific">Streptomyces badius</name>
    <dbReference type="NCBI Taxonomy" id="1941"/>
    <lineage>
        <taxon>Bacteria</taxon>
        <taxon>Bacillati</taxon>
        <taxon>Actinomycetota</taxon>
        <taxon>Actinomycetes</taxon>
        <taxon>Kitasatosporales</taxon>
        <taxon>Streptomycetaceae</taxon>
        <taxon>Streptomyces</taxon>
    </lineage>
</organism>
<dbReference type="Gene3D" id="3.30.559.30">
    <property type="entry name" value="Nonribosomal peptide synthetase, condensation domain"/>
    <property type="match status" value="2"/>
</dbReference>
<dbReference type="PROSITE" id="PS50075">
    <property type="entry name" value="CARRIER"/>
    <property type="match status" value="2"/>
</dbReference>
<feature type="compositionally biased region" description="Low complexity" evidence="4">
    <location>
        <begin position="1133"/>
        <end position="1148"/>
    </location>
</feature>
<dbReference type="RefSeq" id="WP_199889603.1">
    <property type="nucleotide sequence ID" value="NZ_BMSZ01000022.1"/>
</dbReference>
<dbReference type="InterPro" id="IPR001031">
    <property type="entry name" value="Thioesterase"/>
</dbReference>
<dbReference type="SMART" id="SM00823">
    <property type="entry name" value="PKS_PP"/>
    <property type="match status" value="2"/>
</dbReference>
<keyword evidence="3" id="KW-0597">Phosphoprotein</keyword>
<dbReference type="Gene3D" id="3.40.50.1820">
    <property type="entry name" value="alpha/beta hydrolase"/>
    <property type="match status" value="1"/>
</dbReference>
<dbReference type="InterPro" id="IPR025110">
    <property type="entry name" value="AMP-bd_C"/>
</dbReference>
<dbReference type="Gene3D" id="1.10.1200.10">
    <property type="entry name" value="ACP-like"/>
    <property type="match status" value="1"/>
</dbReference>
<dbReference type="Pfam" id="PF00975">
    <property type="entry name" value="Thioesterase"/>
    <property type="match status" value="1"/>
</dbReference>
<dbReference type="SUPFAM" id="SSF56801">
    <property type="entry name" value="Acetyl-CoA synthetase-like"/>
    <property type="match status" value="2"/>
</dbReference>
<dbReference type="InterPro" id="IPR020806">
    <property type="entry name" value="PKS_PP-bd"/>
</dbReference>
<dbReference type="SMART" id="SM00824">
    <property type="entry name" value="PKS_TE"/>
    <property type="match status" value="1"/>
</dbReference>
<dbReference type="Proteomes" id="UP000659767">
    <property type="component" value="Unassembled WGS sequence"/>
</dbReference>
<dbReference type="Gene3D" id="3.30.300.30">
    <property type="match status" value="2"/>
</dbReference>
<dbReference type="SUPFAM" id="SSF47336">
    <property type="entry name" value="ACP-like"/>
    <property type="match status" value="2"/>
</dbReference>
<feature type="domain" description="Carrier" evidence="5">
    <location>
        <begin position="2072"/>
        <end position="2147"/>
    </location>
</feature>
<feature type="compositionally biased region" description="Basic and acidic residues" evidence="4">
    <location>
        <begin position="955"/>
        <end position="976"/>
    </location>
</feature>
<proteinExistence type="predicted"/>
<dbReference type="Pfam" id="PF00501">
    <property type="entry name" value="AMP-binding"/>
    <property type="match status" value="2"/>
</dbReference>
<evidence type="ECO:0000313" key="6">
    <source>
        <dbReference type="EMBL" id="GGS78365.1"/>
    </source>
</evidence>
<dbReference type="NCBIfam" id="TIGR01733">
    <property type="entry name" value="AA-adenyl-dom"/>
    <property type="match status" value="2"/>
</dbReference>
<name>A0ABQ2TPW1_STRBA</name>
<dbReference type="Pfam" id="PF00668">
    <property type="entry name" value="Condensation"/>
    <property type="match status" value="2"/>
</dbReference>
<keyword evidence="2" id="KW-0596">Phosphopantetheine</keyword>
<evidence type="ECO:0000259" key="5">
    <source>
        <dbReference type="PROSITE" id="PS50075"/>
    </source>
</evidence>
<accession>A0ABQ2TPW1</accession>
<dbReference type="CDD" id="cd17651">
    <property type="entry name" value="A_NRPS_VisG_like"/>
    <property type="match status" value="1"/>
</dbReference>
<dbReference type="CDD" id="cd19543">
    <property type="entry name" value="DCL_NRPS"/>
    <property type="match status" value="1"/>
</dbReference>
<dbReference type="EMBL" id="BMSZ01000022">
    <property type="protein sequence ID" value="GGS78365.1"/>
    <property type="molecule type" value="Genomic_DNA"/>
</dbReference>
<evidence type="ECO:0000256" key="2">
    <source>
        <dbReference type="ARBA" id="ARBA00022450"/>
    </source>
</evidence>
<dbReference type="Gene3D" id="3.30.559.10">
    <property type="entry name" value="Chloramphenicol acetyltransferase-like domain"/>
    <property type="match status" value="2"/>
</dbReference>
<comment type="caution">
    <text evidence="6">The sequence shown here is derived from an EMBL/GenBank/DDBJ whole genome shotgun (WGS) entry which is preliminary data.</text>
</comment>
<dbReference type="PANTHER" id="PTHR45527:SF1">
    <property type="entry name" value="FATTY ACID SYNTHASE"/>
    <property type="match status" value="1"/>
</dbReference>
<feature type="region of interest" description="Disordered" evidence="4">
    <location>
        <begin position="953"/>
        <end position="976"/>
    </location>
</feature>
<dbReference type="InterPro" id="IPR000873">
    <property type="entry name" value="AMP-dep_synth/lig_dom"/>
</dbReference>
<dbReference type="InterPro" id="IPR036736">
    <property type="entry name" value="ACP-like_sf"/>
</dbReference>
<feature type="region of interest" description="Disordered" evidence="4">
    <location>
        <begin position="1125"/>
        <end position="1148"/>
    </location>
</feature>
<dbReference type="InterPro" id="IPR020845">
    <property type="entry name" value="AMP-binding_CS"/>
</dbReference>
<dbReference type="Pfam" id="PF00550">
    <property type="entry name" value="PP-binding"/>
    <property type="match status" value="2"/>
</dbReference>
<evidence type="ECO:0000256" key="4">
    <source>
        <dbReference type="SAM" id="MobiDB-lite"/>
    </source>
</evidence>
<evidence type="ECO:0000256" key="1">
    <source>
        <dbReference type="ARBA" id="ARBA00001957"/>
    </source>
</evidence>
<dbReference type="InterPro" id="IPR009081">
    <property type="entry name" value="PP-bd_ACP"/>
</dbReference>
<dbReference type="InterPro" id="IPR020802">
    <property type="entry name" value="TesA-like"/>
</dbReference>
<dbReference type="Gene3D" id="2.30.38.10">
    <property type="entry name" value="Luciferase, Domain 3"/>
    <property type="match status" value="2"/>
</dbReference>
<dbReference type="Pfam" id="PF13193">
    <property type="entry name" value="AMP-binding_C"/>
    <property type="match status" value="2"/>
</dbReference>
<comment type="cofactor">
    <cofactor evidence="1">
        <name>pantetheine 4'-phosphate</name>
        <dbReference type="ChEBI" id="CHEBI:47942"/>
    </cofactor>
</comment>
<dbReference type="PROSITE" id="PS00455">
    <property type="entry name" value="AMP_BINDING"/>
    <property type="match status" value="1"/>
</dbReference>
<dbReference type="CDD" id="cd19540">
    <property type="entry name" value="LCL_NRPS-like"/>
    <property type="match status" value="1"/>
</dbReference>
<dbReference type="SUPFAM" id="SSF53474">
    <property type="entry name" value="alpha/beta-Hydrolases"/>
    <property type="match status" value="1"/>
</dbReference>
<dbReference type="InterPro" id="IPR001242">
    <property type="entry name" value="Condensation_dom"/>
</dbReference>
<dbReference type="PANTHER" id="PTHR45527">
    <property type="entry name" value="NONRIBOSOMAL PEPTIDE SYNTHETASE"/>
    <property type="match status" value="1"/>
</dbReference>
<sequence>MTRSTRSGKIEDILPLSPLQEGLLFHALYDEAGPDVYTVQRALDVDGELDAQALRAAAEALLRRHANLRVAFRHAGLSRPVQVVPRQVRLPWREVDLRGLAGTDREAEAERLTAADAAERFDPAKPPLVRFTLLKLADDRHRIVLTFHHLLLDGWSLPIVLRELMQLYARSGNPAGLPRVRPYKDYLGWLDAQDRDRTRQAWREALEGLAAPTVLGGGTPRRPAAPAQMAFALDEELAGRLARRARESGVTLNTVLQSAWALVLARLTGQDDVVFGMTVSGRPPELSGVEDMVGLFINTVPIRVRLRPAEPLGALLSRVQSEQSALLSHQYLGLAEIQRLVGQDELFDTAFVYENYPSDPSGPARESTGSAGGAARITGSAAREGTHYALTLIAAPRDGIGCKLDYRTDLFDEDRAQALVRQFVRSLEALAAWPERPAGAVDNLAGERGHDALAARGPVRPEPDRSLPAMFAAQAARTPEAVAVRHTAQDGTPGTLTYRQLAGRAQRVAHRLHTAGVRRGDRVALLMDRSPEALAALLGILYAGAAYVPLHDANPVERLRRQVTEVGAEVVVTDRGRAGSGEQLGIRVLIADGQDTDAVPAAEVPGPGVHPDEPAYVMYTSGSTGEPKGVAITHRDVAALAVDGHWDAAVHERILLHSPSAFDAATWELWVPLLSGGSVVVAPPAELDVAALGAQIREHGVTAMWLTAGLFQLVADEAPEILAGVREVWTGGDVVSAAAVRRVLEHCPGTVVANGYGPTETTTFALAYRVPSADRVPVSVPVGRPLDNMRAYILDAALRPVPTGVTGDLYLAGAGLARGYVGRADLTAERFVACPDGPPGERMYLTGDAVRRREDGEIEFVGRSDGQIKVRGFRIELGEIDTALAAHPEVGRCAVVVREDSPGEKRLVAYVVPAAGGAAPDPQRLAKHVGQALPDYMVPTAFVPLDALPLTPNGKLDRRSLPAPDTPDRTATEAGRGPRADILCGLFADVLGVDRMGPDDDFFERGGHSLLAIRLVSRIRTALGAEVAVRQLFETRTPGALDTVLDGAGAVRPPVVPVVPRPDRVPLSYAQRRLWFLDRLEGPSPTYHIPAALRLTGEVDRPALRAALADLVERHESLRTVFAEAAAPGDPESAAPDGPGSGPDAGAAHQVVLDPDRARPVLRESAVNEEELADALADAARRPFDLAAEPPLRAHLFALGADEHVLLVLVHHIAGDGWSMPLLMRDLSTAYTRRRAGEEPGWAPLPVSYADYSLWQRDVLGSESDPQSLISRQLAHWREALDGLPQELALPADRPRPPLASHRGDSVPFEVPPELYRGIGRLARENHATTFMVVQSAVAALLSRMGAGDDIPLGTPVAGRLDEALDELVGFFVNTLVLRTDTSGDPAFRELLGRVRENVLAAHAHQDVPFERLVEVLNPERSLARHPLFQTMLTFNTVDVGAEAPSAGGPGAAGTDGGPGVAVGAQGTLLGIAKFDLLFGFVEERSGADDHALRGALEFSTDLFDRETARSLVDRLLRLLAAAVADPTRTLGQLPLVTDDEYDRVLTGWQGAPAEHGTAALPELFARRVAAGPDAIAVEQDGVAVTYAEIADRANRLARWLRARGIGPEHQVAVALKRSPELLVALLGILTAGAAYLPVDPAYPDDRITALLADAAPSLVLTSRATDARVPREWARLRSEELETALAGLSGAPLAPGERPAYSPHHPAYTIFTSGSTGRPKGVVVPAGTLLNLLGWHERAGGGPTAGRVAQFTAVGFDVSVQEMLSALLFGKTLVVCPEEIRADPPTLVDWLERHGITELYAPNLVIDAVCQAAQERAARLPALVEVAQAGEALVPTAAMRSFFAAPGRRLRNHYGPSETHVVTAAALPENPADWPAAPPIGVPVDNTRAYVLDAHLRPVPPGVAGELYLAGHALARGYLNRPGPTAERFVAAPYGPSGERMYRTGDIVRWNGDGELRYLGRADHQVKIRGFRIEPGEVEAALIGHPAVAAAAVLARADAPGAPARLVAYVVPATGHDTADPGELRAHLAHRLPGYMVPAAFVLLDALPLTSNGKLDRRALPAPGSAPEGRPPRDERERALCGLFAELLGVPEVSVDDSFFELGGHSLLATRLLARIRTELGMDLSVRRLFETPTVAGLVAERQPVDAGGALARVLPLRAAGGAAPLFCIHPGGGMSWCYTRLLPHLPQDVPVYGIQARGLDGAEPLATSVTDMAAEYAALLRGVQPHGPYRVLGWSFGGLLAHALAARLEAEGEEVALLALLDAYPPNADLAGTEPDATEIVANNLRAAGFAFDMAELVADERAVLARYRARLAAERKGELQLEEAEFMRVKDMYVNNIRLMRGFTPTPVRTGMLFVRAQRVAAEMRAAFTADQLAELLSVGAWADHVGGSVTTVEVSCEHGEMLTDDQAVERIGLSLARAL</sequence>
<dbReference type="InterPro" id="IPR023213">
    <property type="entry name" value="CAT-like_dom_sf"/>
</dbReference>
<feature type="region of interest" description="Disordered" evidence="4">
    <location>
        <begin position="2056"/>
        <end position="2076"/>
    </location>
</feature>
<feature type="domain" description="Carrier" evidence="5">
    <location>
        <begin position="974"/>
        <end position="1049"/>
    </location>
</feature>
<keyword evidence="7" id="KW-1185">Reference proteome</keyword>
<dbReference type="Gene3D" id="3.40.50.980">
    <property type="match status" value="4"/>
</dbReference>
<dbReference type="InterPro" id="IPR045851">
    <property type="entry name" value="AMP-bd_C_sf"/>
</dbReference>
<gene>
    <name evidence="6" type="ORF">GCM10010253_61560</name>
</gene>